<proteinExistence type="predicted"/>
<accession>A0A653WXD1</accession>
<reference evidence="1 2" key="1">
    <citation type="submission" date="2019-10" db="EMBL/GenBank/DDBJ databases">
        <authorList>
            <person name="Karimi E."/>
        </authorList>
    </citation>
    <scope>NUCLEOTIDE SEQUENCE [LARGE SCALE GENOMIC DNA]</scope>
    <source>
        <strain evidence="1">Bacillus sp. 71</strain>
    </source>
</reference>
<name>A0A653WXD1_BACMY</name>
<organism evidence="1 2">
    <name type="scientific">Bacillus mycoides</name>
    <dbReference type="NCBI Taxonomy" id="1405"/>
    <lineage>
        <taxon>Bacteria</taxon>
        <taxon>Bacillati</taxon>
        <taxon>Bacillota</taxon>
        <taxon>Bacilli</taxon>
        <taxon>Bacillales</taxon>
        <taxon>Bacillaceae</taxon>
        <taxon>Bacillus</taxon>
        <taxon>Bacillus cereus group</taxon>
    </lineage>
</organism>
<protein>
    <submittedName>
        <fullName evidence="1">Uncharacterized protein</fullName>
    </submittedName>
</protein>
<dbReference type="AlphaFoldDB" id="A0A653WXD1"/>
<sequence length="51" mass="6378">MFYNRNKILIMKEEWSKKDKFECMEISRYNYLNIVYFSTIIKGGWNEEVFK</sequence>
<evidence type="ECO:0000313" key="2">
    <source>
        <dbReference type="Proteomes" id="UP000437562"/>
    </source>
</evidence>
<dbReference type="Proteomes" id="UP000437562">
    <property type="component" value="Unassembled WGS sequence"/>
</dbReference>
<evidence type="ECO:0000313" key="1">
    <source>
        <dbReference type="EMBL" id="VXC23484.1"/>
    </source>
</evidence>
<gene>
    <name evidence="1" type="ORF">BACI71_30305</name>
</gene>
<dbReference type="EMBL" id="CABWMC010000023">
    <property type="protein sequence ID" value="VXC23484.1"/>
    <property type="molecule type" value="Genomic_DNA"/>
</dbReference>